<protein>
    <recommendedName>
        <fullName evidence="5">Galactose oxidase</fullName>
    </recommendedName>
</protein>
<dbReference type="SUPFAM" id="SSF117281">
    <property type="entry name" value="Kelch motif"/>
    <property type="match status" value="1"/>
</dbReference>
<keyword evidence="2" id="KW-0732">Signal</keyword>
<feature type="chain" id="PRO_5019506555" description="Galactose oxidase" evidence="2">
    <location>
        <begin position="28"/>
        <end position="198"/>
    </location>
</feature>
<dbReference type="AlphaFoldDB" id="A0A433D818"/>
<organism evidence="3 4">
    <name type="scientific">Jimgerdemannia flammicorona</name>
    <dbReference type="NCBI Taxonomy" id="994334"/>
    <lineage>
        <taxon>Eukaryota</taxon>
        <taxon>Fungi</taxon>
        <taxon>Fungi incertae sedis</taxon>
        <taxon>Mucoromycota</taxon>
        <taxon>Mucoromycotina</taxon>
        <taxon>Endogonomycetes</taxon>
        <taxon>Endogonales</taxon>
        <taxon>Endogonaceae</taxon>
        <taxon>Jimgerdemannia</taxon>
    </lineage>
</organism>
<feature type="signal peptide" evidence="2">
    <location>
        <begin position="1"/>
        <end position="27"/>
    </location>
</feature>
<name>A0A433D818_9FUNG</name>
<dbReference type="Proteomes" id="UP000268093">
    <property type="component" value="Unassembled WGS sequence"/>
</dbReference>
<evidence type="ECO:0000313" key="3">
    <source>
        <dbReference type="EMBL" id="RUP47004.1"/>
    </source>
</evidence>
<evidence type="ECO:0000256" key="1">
    <source>
        <dbReference type="SAM" id="MobiDB-lite"/>
    </source>
</evidence>
<dbReference type="EMBL" id="RBNI01005079">
    <property type="protein sequence ID" value="RUP47004.1"/>
    <property type="molecule type" value="Genomic_DNA"/>
</dbReference>
<evidence type="ECO:0000313" key="4">
    <source>
        <dbReference type="Proteomes" id="UP000268093"/>
    </source>
</evidence>
<evidence type="ECO:0000256" key="2">
    <source>
        <dbReference type="SAM" id="SignalP"/>
    </source>
</evidence>
<feature type="region of interest" description="Disordered" evidence="1">
    <location>
        <begin position="179"/>
        <end position="198"/>
    </location>
</feature>
<dbReference type="InterPro" id="IPR015915">
    <property type="entry name" value="Kelch-typ_b-propeller"/>
</dbReference>
<dbReference type="Gene3D" id="2.120.10.80">
    <property type="entry name" value="Kelch-type beta propeller"/>
    <property type="match status" value="1"/>
</dbReference>
<dbReference type="OrthoDB" id="2363417at2759"/>
<keyword evidence="4" id="KW-1185">Reference proteome</keyword>
<proteinExistence type="predicted"/>
<sequence>MLQQRLLLQKIVLSLVNLGALTTRTQADVAIQRAGARALLLGKTIWVYGGFSNNLQNPLNTAATLDVSVPWSVGSPAWKERADDPTVAPFSQFGTMFPTTDQTGFYLSDQYGGTNKTYGMAKFDATNYKWTILPVSNFSVLPPSGNVGWDNSGNAWVWMGTESSLISGEFMNDTTVHPILDPNPKPVTEGALPPSASD</sequence>
<reference evidence="3 4" key="1">
    <citation type="journal article" date="2018" name="New Phytol.">
        <title>Phylogenomics of Endogonaceae and evolution of mycorrhizas within Mucoromycota.</title>
        <authorList>
            <person name="Chang Y."/>
            <person name="Desiro A."/>
            <person name="Na H."/>
            <person name="Sandor L."/>
            <person name="Lipzen A."/>
            <person name="Clum A."/>
            <person name="Barry K."/>
            <person name="Grigoriev I.V."/>
            <person name="Martin F.M."/>
            <person name="Stajich J.E."/>
            <person name="Smith M.E."/>
            <person name="Bonito G."/>
            <person name="Spatafora J.W."/>
        </authorList>
    </citation>
    <scope>NUCLEOTIDE SEQUENCE [LARGE SCALE GENOMIC DNA]</scope>
    <source>
        <strain evidence="3 4">GMNB39</strain>
    </source>
</reference>
<gene>
    <name evidence="3" type="ORF">BC936DRAFT_146249</name>
</gene>
<accession>A0A433D818</accession>
<evidence type="ECO:0008006" key="5">
    <source>
        <dbReference type="Google" id="ProtNLM"/>
    </source>
</evidence>
<comment type="caution">
    <text evidence="3">The sequence shown here is derived from an EMBL/GenBank/DDBJ whole genome shotgun (WGS) entry which is preliminary data.</text>
</comment>